<organism evidence="5 6">
    <name type="scientific">Bacillus selenitireducens (strain ATCC 700615 / DSM 15326 / MLS10)</name>
    <dbReference type="NCBI Taxonomy" id="439292"/>
    <lineage>
        <taxon>Bacteria</taxon>
        <taxon>Bacillati</taxon>
        <taxon>Bacillota</taxon>
        <taxon>Bacilli</taxon>
        <taxon>Bacillales</taxon>
        <taxon>Bacillaceae</taxon>
        <taxon>Salisediminibacterium</taxon>
    </lineage>
</organism>
<dbReference type="Proteomes" id="UP000000271">
    <property type="component" value="Chromosome"/>
</dbReference>
<feature type="active site" description="Proton donor" evidence="3">
    <location>
        <position position="149"/>
    </location>
</feature>
<accession>D6XXD2</accession>
<feature type="binding site" evidence="4">
    <location>
        <position position="221"/>
    </location>
    <ligand>
        <name>substrate</name>
    </ligand>
</feature>
<dbReference type="InterPro" id="IPR052369">
    <property type="entry name" value="UG_Glycosaminoglycan_Hydrolase"/>
</dbReference>
<dbReference type="AlphaFoldDB" id="D6XXD2"/>
<evidence type="ECO:0000256" key="2">
    <source>
        <dbReference type="ARBA" id="ARBA00038358"/>
    </source>
</evidence>
<dbReference type="InterPro" id="IPR012341">
    <property type="entry name" value="6hp_glycosidase-like_sf"/>
</dbReference>
<dbReference type="KEGG" id="bse:Bsel_0451"/>
<reference evidence="5" key="1">
    <citation type="submission" date="2009-10" db="EMBL/GenBank/DDBJ databases">
        <title>Complete sequence of Bacillus selenitireducens MLS10.</title>
        <authorList>
            <consortium name="US DOE Joint Genome Institute"/>
            <person name="Lucas S."/>
            <person name="Copeland A."/>
            <person name="Lapidus A."/>
            <person name="Glavina del Rio T."/>
            <person name="Dalin E."/>
            <person name="Tice H."/>
            <person name="Bruce D."/>
            <person name="Goodwin L."/>
            <person name="Pitluck S."/>
            <person name="Sims D."/>
            <person name="Brettin T."/>
            <person name="Detter J.C."/>
            <person name="Han C."/>
            <person name="Larimer F."/>
            <person name="Land M."/>
            <person name="Hauser L."/>
            <person name="Kyrpides N."/>
            <person name="Ovchinnikova G."/>
            <person name="Stolz J."/>
        </authorList>
    </citation>
    <scope>NUCLEOTIDE SEQUENCE [LARGE SCALE GENOMIC DNA]</scope>
    <source>
        <strain evidence="5">MLS10</strain>
    </source>
</reference>
<gene>
    <name evidence="5" type="ordered locus">Bsel_0451</name>
</gene>
<dbReference type="InterPro" id="IPR010905">
    <property type="entry name" value="Glyco_hydro_88"/>
</dbReference>
<feature type="binding site" evidence="4">
    <location>
        <position position="207"/>
    </location>
    <ligand>
        <name>substrate</name>
    </ligand>
</feature>
<evidence type="ECO:0000313" key="6">
    <source>
        <dbReference type="Proteomes" id="UP000000271"/>
    </source>
</evidence>
<feature type="binding site" evidence="4">
    <location>
        <position position="149"/>
    </location>
    <ligand>
        <name>substrate</name>
    </ligand>
</feature>
<evidence type="ECO:0000256" key="4">
    <source>
        <dbReference type="PIRSR" id="PIRSR610905-2"/>
    </source>
</evidence>
<dbReference type="STRING" id="439292.Bsel_0451"/>
<feature type="binding site" evidence="4">
    <location>
        <position position="225"/>
    </location>
    <ligand>
        <name>substrate</name>
    </ligand>
</feature>
<dbReference type="eggNOG" id="COG1331">
    <property type="taxonomic scope" value="Bacteria"/>
</dbReference>
<dbReference type="SUPFAM" id="SSF48208">
    <property type="entry name" value="Six-hairpin glycosidases"/>
    <property type="match status" value="1"/>
</dbReference>
<dbReference type="CAZy" id="GH88">
    <property type="family name" value="Glycoside Hydrolase Family 88"/>
</dbReference>
<dbReference type="InterPro" id="IPR008928">
    <property type="entry name" value="6-hairpin_glycosidase_sf"/>
</dbReference>
<dbReference type="Gene3D" id="1.50.10.10">
    <property type="match status" value="1"/>
</dbReference>
<comment type="similarity">
    <text evidence="2">Belongs to the glycosyl hydrolase 88 family.</text>
</comment>
<proteinExistence type="inferred from homology"/>
<evidence type="ECO:0000256" key="1">
    <source>
        <dbReference type="ARBA" id="ARBA00022801"/>
    </source>
</evidence>
<dbReference type="EMBL" id="CP001791">
    <property type="protein sequence ID" value="ADH97989.1"/>
    <property type="molecule type" value="Genomic_DNA"/>
</dbReference>
<keyword evidence="1 5" id="KW-0378">Hydrolase</keyword>
<dbReference type="RefSeq" id="WP_013171418.1">
    <property type="nucleotide sequence ID" value="NC_014219.1"/>
</dbReference>
<keyword evidence="6" id="KW-1185">Reference proteome</keyword>
<dbReference type="PANTHER" id="PTHR36845">
    <property type="entry name" value="HYDROLASE, PUTATIVE (AFU_ORTHOLOGUE AFUA_7G05090)-RELATED"/>
    <property type="match status" value="1"/>
</dbReference>
<feature type="active site" description="Nucleophile" evidence="3">
    <location>
        <position position="88"/>
    </location>
</feature>
<sequence length="380" mass="43464">MTPSDIKKLIIKRTSRNLKKTGGLYPHVGDDGIYRLIKNEDWTNGFWSGVLWECYEGSGDSVFLNAAKEETKSFEKRMTDNVVLDHHDLGFLYSLSSKADWIITGDESARLLSIQAADRLLQRWRSVGGYIQAWGNKGDKTEGGRMIIDCLLNLPLLFWATKTTGNSKYEVVARQQAEQTLRYLVRGDGSSYHTFIFNQKTGEPVGGTTHQGSSNGSTWSRGQAWGVYGFALLYRFTKEERYLVKAKEMLDYFLRHQPEQGLISWDFNASQKEEHYTDSSAMAIALCGMLELREWTDPSESERLDTCINLFIQNLADYALIKEDDPEKVTGLLHHASYYVRGGDVPDGSVIWGDYFFTEAIMRMTDQRTGYWYERSSFHE</sequence>
<evidence type="ECO:0000313" key="5">
    <source>
        <dbReference type="EMBL" id="ADH97989.1"/>
    </source>
</evidence>
<dbReference type="Pfam" id="PF07470">
    <property type="entry name" value="Glyco_hydro_88"/>
    <property type="match status" value="1"/>
</dbReference>
<feature type="binding site" evidence="4">
    <location>
        <position position="88"/>
    </location>
    <ligand>
        <name>substrate</name>
    </ligand>
</feature>
<dbReference type="PANTHER" id="PTHR36845:SF1">
    <property type="entry name" value="HYDROLASE, PUTATIVE (AFU_ORTHOLOGUE AFUA_7G05090)-RELATED"/>
    <property type="match status" value="1"/>
</dbReference>
<evidence type="ECO:0000256" key="3">
    <source>
        <dbReference type="PIRSR" id="PIRSR610905-1"/>
    </source>
</evidence>
<dbReference type="HOGENOM" id="CLU_027158_1_1_9"/>
<feature type="binding site" evidence="4">
    <location>
        <position position="209"/>
    </location>
    <ligand>
        <name>substrate</name>
    </ligand>
</feature>
<dbReference type="OrthoDB" id="428577at2"/>
<dbReference type="GO" id="GO:0000272">
    <property type="term" value="P:polysaccharide catabolic process"/>
    <property type="evidence" value="ECO:0007669"/>
    <property type="project" value="TreeGrafter"/>
</dbReference>
<name>D6XXD2_BACIE</name>
<dbReference type="GO" id="GO:0052757">
    <property type="term" value="F:chondroitin hydrolase activity"/>
    <property type="evidence" value="ECO:0007669"/>
    <property type="project" value="TreeGrafter"/>
</dbReference>
<protein>
    <submittedName>
        <fullName evidence="5">Glycosyl hydrolase family 88</fullName>
    </submittedName>
</protein>